<organism evidence="7 8">
    <name type="scientific">Pseudopithomyces chartarum</name>
    <dbReference type="NCBI Taxonomy" id="1892770"/>
    <lineage>
        <taxon>Eukaryota</taxon>
        <taxon>Fungi</taxon>
        <taxon>Dikarya</taxon>
        <taxon>Ascomycota</taxon>
        <taxon>Pezizomycotina</taxon>
        <taxon>Dothideomycetes</taxon>
        <taxon>Pleosporomycetidae</taxon>
        <taxon>Pleosporales</taxon>
        <taxon>Massarineae</taxon>
        <taxon>Didymosphaeriaceae</taxon>
        <taxon>Pseudopithomyces</taxon>
    </lineage>
</organism>
<dbReference type="PANTHER" id="PTHR42973">
    <property type="entry name" value="BINDING OXIDOREDUCTASE, PUTATIVE (AFU_ORTHOLOGUE AFUA_1G17690)-RELATED"/>
    <property type="match status" value="1"/>
</dbReference>
<evidence type="ECO:0000256" key="4">
    <source>
        <dbReference type="ARBA" id="ARBA00023002"/>
    </source>
</evidence>
<evidence type="ECO:0000259" key="6">
    <source>
        <dbReference type="PROSITE" id="PS51387"/>
    </source>
</evidence>
<evidence type="ECO:0000313" key="8">
    <source>
        <dbReference type="Proteomes" id="UP001280581"/>
    </source>
</evidence>
<comment type="similarity">
    <text evidence="1">Belongs to the oxygen-dependent FAD-linked oxidoreductase family.</text>
</comment>
<keyword evidence="4" id="KW-0560">Oxidoreductase</keyword>
<sequence length="522" mass="56571">MFSFSWLALISLLSLSQLTSAAPVDRKSILGLLLDLLKNKNDNACCTVIDNYLPGKVAFPTNLSYAASQVTFWSAQEQSLRPSCIVIPTNTQDVSTAVTILNIGYQASIPGCKFAIRGAGHTPHAGAANIDGGVTIDTQSLNQVTVSQDQKTVSVGPGNRWGKVYGLLDDLNLAMVGGRLKQVGVAGLLTGGGVSFFSGRYGFACNNIAAYEVVLGNGTIVTASSTRNPRLFRALKGGSNNFGVITRFDANLFRQNEFWGGQIDQPLTNKEAYFSFMANFTQSSTYDPYAALITVFAWVSGLPVTIMHTATYTNGAAEWPPAVFKPLTDMPKLSNSIRKAKLSSFASEIGDDAAISQSQNTFFLTLSFVNDPALLPDFLADLYLLVDIAAKELILAVGLAFTMAFQPLPHVLYSKGAESNVLGIGRFDDDLVNVLFTLIWPLGVSSELVYARMRTLEQDLIALAQQKGLYNEWIYLNYASQWQDPIEAYGANEVAFLRSVSREYDPKGIFQKAVPGGFKLGI</sequence>
<dbReference type="Proteomes" id="UP001280581">
    <property type="component" value="Unassembled WGS sequence"/>
</dbReference>
<dbReference type="AlphaFoldDB" id="A0AAN6RIU3"/>
<protein>
    <recommendedName>
        <fullName evidence="6">FAD-binding PCMH-type domain-containing protein</fullName>
    </recommendedName>
</protein>
<comment type="caution">
    <text evidence="7">The sequence shown here is derived from an EMBL/GenBank/DDBJ whole genome shotgun (WGS) entry which is preliminary data.</text>
</comment>
<dbReference type="GO" id="GO:0016491">
    <property type="term" value="F:oxidoreductase activity"/>
    <property type="evidence" value="ECO:0007669"/>
    <property type="project" value="UniProtKB-KW"/>
</dbReference>
<gene>
    <name evidence="7" type="ORF">GRF29_28g1730878</name>
</gene>
<proteinExistence type="inferred from homology"/>
<evidence type="ECO:0000256" key="3">
    <source>
        <dbReference type="ARBA" id="ARBA00022827"/>
    </source>
</evidence>
<evidence type="ECO:0000313" key="7">
    <source>
        <dbReference type="EMBL" id="KAK3214013.1"/>
    </source>
</evidence>
<dbReference type="InterPro" id="IPR006094">
    <property type="entry name" value="Oxid_FAD_bind_N"/>
</dbReference>
<keyword evidence="2" id="KW-0285">Flavoprotein</keyword>
<dbReference type="Gene3D" id="3.30.465.10">
    <property type="match status" value="1"/>
</dbReference>
<reference evidence="7 8" key="1">
    <citation type="submission" date="2021-02" db="EMBL/GenBank/DDBJ databases">
        <title>Genome assembly of Pseudopithomyces chartarum.</title>
        <authorList>
            <person name="Jauregui R."/>
            <person name="Singh J."/>
            <person name="Voisey C."/>
        </authorList>
    </citation>
    <scope>NUCLEOTIDE SEQUENCE [LARGE SCALE GENOMIC DNA]</scope>
    <source>
        <strain evidence="7 8">AGR01</strain>
    </source>
</reference>
<evidence type="ECO:0000256" key="2">
    <source>
        <dbReference type="ARBA" id="ARBA00022630"/>
    </source>
</evidence>
<evidence type="ECO:0000256" key="1">
    <source>
        <dbReference type="ARBA" id="ARBA00005466"/>
    </source>
</evidence>
<dbReference type="GO" id="GO:0071949">
    <property type="term" value="F:FAD binding"/>
    <property type="evidence" value="ECO:0007669"/>
    <property type="project" value="InterPro"/>
</dbReference>
<feature type="domain" description="FAD-binding PCMH-type" evidence="6">
    <location>
        <begin position="78"/>
        <end position="255"/>
    </location>
</feature>
<evidence type="ECO:0000256" key="5">
    <source>
        <dbReference type="SAM" id="SignalP"/>
    </source>
</evidence>
<feature type="chain" id="PRO_5042898510" description="FAD-binding PCMH-type domain-containing protein" evidence="5">
    <location>
        <begin position="22"/>
        <end position="522"/>
    </location>
</feature>
<dbReference type="InterPro" id="IPR016169">
    <property type="entry name" value="FAD-bd_PCMH_sub2"/>
</dbReference>
<keyword evidence="3" id="KW-0274">FAD</keyword>
<dbReference type="Pfam" id="PF01565">
    <property type="entry name" value="FAD_binding_4"/>
    <property type="match status" value="1"/>
</dbReference>
<name>A0AAN6RIU3_9PLEO</name>
<feature type="signal peptide" evidence="5">
    <location>
        <begin position="1"/>
        <end position="21"/>
    </location>
</feature>
<dbReference type="SUPFAM" id="SSF56176">
    <property type="entry name" value="FAD-binding/transporter-associated domain-like"/>
    <property type="match status" value="1"/>
</dbReference>
<accession>A0AAN6RIU3</accession>
<dbReference type="PROSITE" id="PS51387">
    <property type="entry name" value="FAD_PCMH"/>
    <property type="match status" value="1"/>
</dbReference>
<dbReference type="InterPro" id="IPR036318">
    <property type="entry name" value="FAD-bd_PCMH-like_sf"/>
</dbReference>
<dbReference type="EMBL" id="WVTA01000004">
    <property type="protein sequence ID" value="KAK3214013.1"/>
    <property type="molecule type" value="Genomic_DNA"/>
</dbReference>
<dbReference type="PANTHER" id="PTHR42973:SF22">
    <property type="entry name" value="FAD-BINDING PCMH-TYPE DOMAIN-CONTAINING PROTEIN-RELATED"/>
    <property type="match status" value="1"/>
</dbReference>
<dbReference type="InterPro" id="IPR050416">
    <property type="entry name" value="FAD-linked_Oxidoreductase"/>
</dbReference>
<dbReference type="InterPro" id="IPR016166">
    <property type="entry name" value="FAD-bd_PCMH"/>
</dbReference>
<keyword evidence="5" id="KW-0732">Signal</keyword>
<keyword evidence="8" id="KW-1185">Reference proteome</keyword>